<sequence length="410" mass="46809">TLDSLSFPKSSSLPTHSSDTSPLLPLSISLPKTLESETLYSFESLFFPPKLKFRSSNSSSTTMGDSPHNRNLIKQHQLRIYEQSQSYLREQNLSLLRKLNQKEKLLQRHKSEPDMNARALKKFELENQKLASACQELLDKGNNLEKEIALYEHDREALMEFGNEADEREQQARSSVLELERNLQLVMDELKNYKHQKDLKAGSSSTCTAVEKNLLDSLLETLPSKDDDSTHAFLKANLENESCKRLLSMWNCLKPSTHRVLSLVSKIKSLQKDKEHLRINLHKAEEEVKLLFDENSILDKENKRLLKKYKERNHPSSGEKHTSSQSAKSNKRKSSPRTNSPVEQKVRNDSNSSEKHTTSPSAKSSKTKCSPRTSRSSAVERKIDFDDIDSARQPLSPLANNSPDCRIHKK</sequence>
<keyword evidence="4" id="KW-1185">Reference proteome</keyword>
<keyword evidence="1" id="KW-0175">Coiled coil</keyword>
<accession>A0A9D4WPQ3</accession>
<dbReference type="Proteomes" id="UP001058974">
    <property type="component" value="Chromosome 5"/>
</dbReference>
<feature type="compositionally biased region" description="Low complexity" evidence="2">
    <location>
        <begin position="358"/>
        <end position="370"/>
    </location>
</feature>
<feature type="coiled-coil region" evidence="1">
    <location>
        <begin position="92"/>
        <end position="196"/>
    </location>
</feature>
<evidence type="ECO:0000313" key="4">
    <source>
        <dbReference type="Proteomes" id="UP001058974"/>
    </source>
</evidence>
<proteinExistence type="predicted"/>
<evidence type="ECO:0000313" key="3">
    <source>
        <dbReference type="EMBL" id="KAI5404590.1"/>
    </source>
</evidence>
<evidence type="ECO:0000256" key="1">
    <source>
        <dbReference type="SAM" id="Coils"/>
    </source>
</evidence>
<dbReference type="EMBL" id="JAMSHJ010000005">
    <property type="protein sequence ID" value="KAI5404590.1"/>
    <property type="molecule type" value="Genomic_DNA"/>
</dbReference>
<gene>
    <name evidence="3" type="ORF">KIW84_051664</name>
</gene>
<feature type="coiled-coil region" evidence="1">
    <location>
        <begin position="267"/>
        <end position="301"/>
    </location>
</feature>
<dbReference type="AlphaFoldDB" id="A0A9D4WPQ3"/>
<reference evidence="3 4" key="1">
    <citation type="journal article" date="2022" name="Nat. Genet.">
        <title>Improved pea reference genome and pan-genome highlight genomic features and evolutionary characteristics.</title>
        <authorList>
            <person name="Yang T."/>
            <person name="Liu R."/>
            <person name="Luo Y."/>
            <person name="Hu S."/>
            <person name="Wang D."/>
            <person name="Wang C."/>
            <person name="Pandey M.K."/>
            <person name="Ge S."/>
            <person name="Xu Q."/>
            <person name="Li N."/>
            <person name="Li G."/>
            <person name="Huang Y."/>
            <person name="Saxena R.K."/>
            <person name="Ji Y."/>
            <person name="Li M."/>
            <person name="Yan X."/>
            <person name="He Y."/>
            <person name="Liu Y."/>
            <person name="Wang X."/>
            <person name="Xiang C."/>
            <person name="Varshney R.K."/>
            <person name="Ding H."/>
            <person name="Gao S."/>
            <person name="Zong X."/>
        </authorList>
    </citation>
    <scope>NUCLEOTIDE SEQUENCE [LARGE SCALE GENOMIC DNA]</scope>
    <source>
        <strain evidence="3 4">cv. Zhongwan 6</strain>
    </source>
</reference>
<feature type="compositionally biased region" description="Basic and acidic residues" evidence="2">
    <location>
        <begin position="312"/>
        <end position="322"/>
    </location>
</feature>
<evidence type="ECO:0000256" key="2">
    <source>
        <dbReference type="SAM" id="MobiDB-lite"/>
    </source>
</evidence>
<organism evidence="3 4">
    <name type="scientific">Pisum sativum</name>
    <name type="common">Garden pea</name>
    <name type="synonym">Lathyrus oleraceus</name>
    <dbReference type="NCBI Taxonomy" id="3888"/>
    <lineage>
        <taxon>Eukaryota</taxon>
        <taxon>Viridiplantae</taxon>
        <taxon>Streptophyta</taxon>
        <taxon>Embryophyta</taxon>
        <taxon>Tracheophyta</taxon>
        <taxon>Spermatophyta</taxon>
        <taxon>Magnoliopsida</taxon>
        <taxon>eudicotyledons</taxon>
        <taxon>Gunneridae</taxon>
        <taxon>Pentapetalae</taxon>
        <taxon>rosids</taxon>
        <taxon>fabids</taxon>
        <taxon>Fabales</taxon>
        <taxon>Fabaceae</taxon>
        <taxon>Papilionoideae</taxon>
        <taxon>50 kb inversion clade</taxon>
        <taxon>NPAAA clade</taxon>
        <taxon>Hologalegina</taxon>
        <taxon>IRL clade</taxon>
        <taxon>Fabeae</taxon>
        <taxon>Lathyrus</taxon>
    </lineage>
</organism>
<dbReference type="PANTHER" id="PTHR35689">
    <property type="entry name" value="EARLY ENDOSOME ANTIGEN"/>
    <property type="match status" value="1"/>
</dbReference>
<feature type="region of interest" description="Disordered" evidence="2">
    <location>
        <begin position="1"/>
        <end position="24"/>
    </location>
</feature>
<dbReference type="PANTHER" id="PTHR35689:SF2">
    <property type="entry name" value="PLANT PROTEIN MATCH IS: (TAIR:PLANT.1) PROTEIN, PUTATIVE-RELATED"/>
    <property type="match status" value="1"/>
</dbReference>
<feature type="non-terminal residue" evidence="3">
    <location>
        <position position="1"/>
    </location>
</feature>
<feature type="region of interest" description="Disordered" evidence="2">
    <location>
        <begin position="309"/>
        <end position="410"/>
    </location>
</feature>
<protein>
    <submittedName>
        <fullName evidence="3">Uncharacterized protein</fullName>
    </submittedName>
</protein>
<comment type="caution">
    <text evidence="3">The sequence shown here is derived from an EMBL/GenBank/DDBJ whole genome shotgun (WGS) entry which is preliminary data.</text>
</comment>
<feature type="compositionally biased region" description="Basic and acidic residues" evidence="2">
    <location>
        <begin position="344"/>
        <end position="357"/>
    </location>
</feature>
<dbReference type="Gramene" id="Psat05G0166400-T1">
    <property type="protein sequence ID" value="KAI5404590.1"/>
    <property type="gene ID" value="KIW84_051664"/>
</dbReference>
<name>A0A9D4WPQ3_PEA</name>